<reference evidence="1 2" key="1">
    <citation type="submission" date="2018-05" db="EMBL/GenBank/DDBJ databases">
        <title>Chitinophaga sp. K3CV102501T nov., isolated from isolated from a monsoon evergreen broad-leaved forest soil.</title>
        <authorList>
            <person name="Lv Y."/>
        </authorList>
    </citation>
    <scope>NUCLEOTIDE SEQUENCE [LARGE SCALE GENOMIC DNA]</scope>
    <source>
        <strain evidence="1 2">GDMCC 1.1325</strain>
    </source>
</reference>
<proteinExistence type="predicted"/>
<evidence type="ECO:0000313" key="1">
    <source>
        <dbReference type="EMBL" id="RBL92245.1"/>
    </source>
</evidence>
<gene>
    <name evidence="1" type="ORF">DF182_06520</name>
</gene>
<evidence type="ECO:0000313" key="2">
    <source>
        <dbReference type="Proteomes" id="UP000253410"/>
    </source>
</evidence>
<keyword evidence="2" id="KW-1185">Reference proteome</keyword>
<dbReference type="Proteomes" id="UP000253410">
    <property type="component" value="Unassembled WGS sequence"/>
</dbReference>
<name>A0A365Y2X4_9BACT</name>
<organism evidence="1 2">
    <name type="scientific">Chitinophaga flava</name>
    <dbReference type="NCBI Taxonomy" id="2259036"/>
    <lineage>
        <taxon>Bacteria</taxon>
        <taxon>Pseudomonadati</taxon>
        <taxon>Bacteroidota</taxon>
        <taxon>Chitinophagia</taxon>
        <taxon>Chitinophagales</taxon>
        <taxon>Chitinophagaceae</taxon>
        <taxon>Chitinophaga</taxon>
    </lineage>
</organism>
<dbReference type="OrthoDB" id="646289at2"/>
<dbReference type="AlphaFoldDB" id="A0A365Y2X4"/>
<dbReference type="RefSeq" id="WP_113614844.1">
    <property type="nucleotide sequence ID" value="NZ_QFFJ01000001.1"/>
</dbReference>
<dbReference type="EMBL" id="QFFJ01000001">
    <property type="protein sequence ID" value="RBL92245.1"/>
    <property type="molecule type" value="Genomic_DNA"/>
</dbReference>
<protein>
    <submittedName>
        <fullName evidence="1">Uncharacterized protein</fullName>
    </submittedName>
</protein>
<sequence length="252" mass="28002">MMQHFRAWPVLLAVVAFTACNQGGTKQEKNNTADSALVPATPAGTVAVEISGKDKDTQEINIKFQVKGLTKEKKFEQVVLKDAPDAEVYKVLWDEPNSCYIGVLKANHAVRYYHASLDDAGNPKVLWATAPPERIWKYMENTMGLGKVTASAEQVKKYSKNLQSGKIIADFIAEIRPDNSPDSVELYVEFGGVRKSMFIAVPQGYQPTIQQTSEADHVYFSLAKDGKAEPFIDLHVQNGRLQVVTLKEIKKD</sequence>
<dbReference type="PROSITE" id="PS51257">
    <property type="entry name" value="PROKAR_LIPOPROTEIN"/>
    <property type="match status" value="1"/>
</dbReference>
<comment type="caution">
    <text evidence="1">The sequence shown here is derived from an EMBL/GenBank/DDBJ whole genome shotgun (WGS) entry which is preliminary data.</text>
</comment>
<accession>A0A365Y2X4</accession>